<dbReference type="Gene3D" id="3.20.20.80">
    <property type="entry name" value="Glycosidases"/>
    <property type="match status" value="1"/>
</dbReference>
<keyword evidence="6" id="KW-1185">Reference proteome</keyword>
<dbReference type="EMBL" id="BSPO01000002">
    <property type="protein sequence ID" value="GLS83088.1"/>
    <property type="molecule type" value="Genomic_DNA"/>
</dbReference>
<dbReference type="InterPro" id="IPR017853">
    <property type="entry name" value="GH"/>
</dbReference>
<evidence type="ECO:0000256" key="1">
    <source>
        <dbReference type="ARBA" id="ARBA00022676"/>
    </source>
</evidence>
<gene>
    <name evidence="5" type="primary">ycjM</name>
    <name evidence="5" type="ORF">GCM10007894_10650</name>
</gene>
<proteinExistence type="predicted"/>
<feature type="binding site" evidence="3">
    <location>
        <position position="449"/>
    </location>
    <ligand>
        <name>substrate</name>
    </ligand>
</feature>
<dbReference type="Pfam" id="PF00128">
    <property type="entry name" value="Alpha-amylase"/>
    <property type="match status" value="1"/>
</dbReference>
<keyword evidence="2" id="KW-0808">Transferase</keyword>
<dbReference type="CDD" id="cd11356">
    <property type="entry name" value="AmyAc_Sucrose_phosphorylase-like_1"/>
    <property type="match status" value="1"/>
</dbReference>
<evidence type="ECO:0000313" key="6">
    <source>
        <dbReference type="Proteomes" id="UP001157439"/>
    </source>
</evidence>
<feature type="domain" description="Glycosyl hydrolase family 13 catalytic" evidence="4">
    <location>
        <begin position="55"/>
        <end position="486"/>
    </location>
</feature>
<dbReference type="AlphaFoldDB" id="A0AA37WW19"/>
<dbReference type="InterPro" id="IPR013780">
    <property type="entry name" value="Glyco_hydro_b"/>
</dbReference>
<feature type="binding site" evidence="3">
    <location>
        <position position="102"/>
    </location>
    <ligand>
        <name>substrate</name>
    </ligand>
</feature>
<dbReference type="SMART" id="SM00642">
    <property type="entry name" value="Aamy"/>
    <property type="match status" value="1"/>
</dbReference>
<protein>
    <submittedName>
        <fullName evidence="5">Sucrose phosphorylase</fullName>
    </submittedName>
</protein>
<dbReference type="InterPro" id="IPR006047">
    <property type="entry name" value="GH13_cat_dom"/>
</dbReference>
<evidence type="ECO:0000259" key="4">
    <source>
        <dbReference type="SMART" id="SM00642"/>
    </source>
</evidence>
<dbReference type="InterPro" id="IPR016377">
    <property type="entry name" value="Sucrose_GGa_phosphorylase-rel"/>
</dbReference>
<organism evidence="5 6">
    <name type="scientific">Paraferrimonas haliotis</name>
    <dbReference type="NCBI Taxonomy" id="2013866"/>
    <lineage>
        <taxon>Bacteria</taxon>
        <taxon>Pseudomonadati</taxon>
        <taxon>Pseudomonadota</taxon>
        <taxon>Gammaproteobacteria</taxon>
        <taxon>Alteromonadales</taxon>
        <taxon>Ferrimonadaceae</taxon>
        <taxon>Paraferrimonas</taxon>
    </lineage>
</organism>
<comment type="caution">
    <text evidence="5">The sequence shown here is derived from an EMBL/GenBank/DDBJ whole genome shotgun (WGS) entry which is preliminary data.</text>
</comment>
<feature type="binding site" evidence="3">
    <location>
        <position position="140"/>
    </location>
    <ligand>
        <name>substrate</name>
    </ligand>
</feature>
<evidence type="ECO:0000256" key="3">
    <source>
        <dbReference type="PIRSR" id="PIRSR003059-2"/>
    </source>
</evidence>
<feature type="binding site" evidence="3">
    <location>
        <begin position="233"/>
        <end position="235"/>
    </location>
    <ligand>
        <name>substrate</name>
    </ligand>
</feature>
<dbReference type="RefSeq" id="WP_095499919.1">
    <property type="nucleotide sequence ID" value="NZ_BSPO01000002.1"/>
</dbReference>
<dbReference type="PANTHER" id="PTHR38784">
    <property type="entry name" value="SUCROSE PHOSPHORYLASE"/>
    <property type="match status" value="1"/>
</dbReference>
<feature type="binding site" evidence="3">
    <location>
        <begin position="342"/>
        <end position="343"/>
    </location>
    <ligand>
        <name>substrate</name>
    </ligand>
</feature>
<evidence type="ECO:0000256" key="2">
    <source>
        <dbReference type="ARBA" id="ARBA00022679"/>
    </source>
</evidence>
<evidence type="ECO:0000313" key="5">
    <source>
        <dbReference type="EMBL" id="GLS83088.1"/>
    </source>
</evidence>
<sequence length="575" mass="66436">MVVNESLHHTVQTYLRTLYPDHDPTELAHKVLKVMRLENTHQAPRPHQNHWTEKDCVLISYGDSIIERNRKPLATLLDFVQQHLGNNVSVVHLLPYFPYTSDDGFAVLDYYQVNDSLGDWQDIEAFGNHYRLMSDLVINHCSSRSGWFNNFRQGLSPGKDYFIEIDSDWDLSKVIRPRTNALSQTYRCNDGERQVWCTFSRDQVDFNFANPEVLLEFISIIRFYLDKQTSVFRLDAIAFLWKTPGTNCLNLTNTHRIIRLLRLLIEHANPAAWVITETNIPNRENLSYFGNANEAHGIYNFALPPLLLHTLLSQDCSHLRNWSMSMPPAQNGTFFLNFIASHDGIGLRPVEHIFSATEVDELIETVQQSGGLVSWRNLTQDQVKPYEINVSLFDALARTHHSEDSYQRQRFLCAHTIMLSLEGIPAIYIHSFLGTQNDYDKVQHSNHNRSINRHRWQLSRLQSLLQHKEAHHGDILAQINALISIRRQQSAFHPNATQFTLQLGNHVFGVWRQSIDRKQSIFCVSNVTSKPQRLSLSELNLIETNLWHDLLSQQDLNADNGVINLAPYQSLWLSN</sequence>
<dbReference type="SUPFAM" id="SSF51445">
    <property type="entry name" value="(Trans)glycosidases"/>
    <property type="match status" value="1"/>
</dbReference>
<dbReference type="InterPro" id="IPR045857">
    <property type="entry name" value="O16G_dom_2"/>
</dbReference>
<dbReference type="Proteomes" id="UP001157439">
    <property type="component" value="Unassembled WGS sequence"/>
</dbReference>
<dbReference type="Gene3D" id="3.90.400.10">
    <property type="entry name" value="Oligo-1,6-glucosidase, Domain 2"/>
    <property type="match status" value="1"/>
</dbReference>
<dbReference type="PIRSF" id="PIRSF003059">
    <property type="entry name" value="Sucrose_phosphorylase"/>
    <property type="match status" value="1"/>
</dbReference>
<dbReference type="GO" id="GO:0005975">
    <property type="term" value="P:carbohydrate metabolic process"/>
    <property type="evidence" value="ECO:0007669"/>
    <property type="project" value="InterPro"/>
</dbReference>
<dbReference type="InterPro" id="IPR033746">
    <property type="entry name" value="GGa_phosphorylase"/>
</dbReference>
<dbReference type="GO" id="GO:0016757">
    <property type="term" value="F:glycosyltransferase activity"/>
    <property type="evidence" value="ECO:0007669"/>
    <property type="project" value="UniProtKB-KW"/>
</dbReference>
<dbReference type="Gene3D" id="2.60.40.1180">
    <property type="entry name" value="Golgi alpha-mannosidase II"/>
    <property type="match status" value="1"/>
</dbReference>
<dbReference type="PANTHER" id="PTHR38784:SF1">
    <property type="entry name" value="SUCROSE PHOSPHORYLASE"/>
    <property type="match status" value="1"/>
</dbReference>
<name>A0AA37WW19_9GAMM</name>
<reference evidence="5 6" key="1">
    <citation type="journal article" date="2014" name="Int. J. Syst. Evol. Microbiol.">
        <title>Complete genome sequence of Corynebacterium casei LMG S-19264T (=DSM 44701T), isolated from a smear-ripened cheese.</title>
        <authorList>
            <consortium name="US DOE Joint Genome Institute (JGI-PGF)"/>
            <person name="Walter F."/>
            <person name="Albersmeier A."/>
            <person name="Kalinowski J."/>
            <person name="Ruckert C."/>
        </authorList>
    </citation>
    <scope>NUCLEOTIDE SEQUENCE [LARGE SCALE GENOMIC DNA]</scope>
    <source>
        <strain evidence="5 6">NBRC 112785</strain>
    </source>
</reference>
<keyword evidence="1" id="KW-0328">Glycosyltransferase</keyword>
<accession>A0AA37WW19</accession>